<comment type="caution">
    <text evidence="1">The sequence shown here is derived from an EMBL/GenBank/DDBJ whole genome shotgun (WGS) entry which is preliminary data.</text>
</comment>
<evidence type="ECO:0000313" key="2">
    <source>
        <dbReference type="Proteomes" id="UP000308836"/>
    </source>
</evidence>
<evidence type="ECO:0000313" key="1">
    <source>
        <dbReference type="EMBL" id="TGY65205.1"/>
    </source>
</evidence>
<dbReference type="EMBL" id="SRYG01000021">
    <property type="protein sequence ID" value="TGY65205.1"/>
    <property type="molecule type" value="Genomic_DNA"/>
</dbReference>
<gene>
    <name evidence="1" type="ORF">E5336_09885</name>
</gene>
<sequence length="346" mass="38849">MHFITIMGLLWLVSIGVFWGVMKYKPRTLWSGFSFFWMLVFSGLLVVTIGFQYSDWIVRHQALFMALSVLLGVVVLGLLFFPFAVILTFFVQGIRILFKEGFRWSNFLSLAFAFGLLVYVVAFPLAFSGASSPVGVLVYGAVGMAVTYLLSVLTIFCFSAMLNLIHWKKRHDLDAIIVLGAGILQEKVTPLLASRIDLGIKLLYENPHAVLILSGGQGEGETISESEAMYAYCVERGVDPNRMRQESNSRNTEQNLAFSYALLDDPKANIAIVTTRYHVFRALALARRAGVDCVGYGSKTKWYFTLNALLREFVGYLALTWRSHLRMLAVLEIPFLLVFLMAGLFN</sequence>
<keyword evidence="2" id="KW-1185">Reference proteome</keyword>
<reference evidence="1" key="1">
    <citation type="submission" date="2019-04" db="EMBL/GenBank/DDBJ databases">
        <title>Microbes associate with the intestines of laboratory mice.</title>
        <authorList>
            <person name="Navarre W."/>
            <person name="Wong E."/>
            <person name="Huang K."/>
            <person name="Tropini C."/>
            <person name="Ng K."/>
            <person name="Yu B."/>
        </authorList>
    </citation>
    <scope>NUCLEOTIDE SEQUENCE</scope>
    <source>
        <strain evidence="1">NM09_H32</strain>
    </source>
</reference>
<name>A0AC61R5A2_9FIRM</name>
<proteinExistence type="predicted"/>
<organism evidence="1 2">
    <name type="scientific">Dubosiella muris</name>
    <dbReference type="NCBI Taxonomy" id="3038133"/>
    <lineage>
        <taxon>Bacteria</taxon>
        <taxon>Bacillati</taxon>
        <taxon>Bacillota</taxon>
        <taxon>Erysipelotrichia</taxon>
        <taxon>Erysipelotrichales</taxon>
        <taxon>Erysipelotrichaceae</taxon>
        <taxon>Dubosiella</taxon>
    </lineage>
</organism>
<accession>A0AC61R5A2</accession>
<protein>
    <submittedName>
        <fullName evidence="1">YdcF family protein</fullName>
    </submittedName>
</protein>
<dbReference type="Proteomes" id="UP000308836">
    <property type="component" value="Unassembled WGS sequence"/>
</dbReference>